<comment type="caution">
    <text evidence="2">The sequence shown here is derived from an EMBL/GenBank/DDBJ whole genome shotgun (WGS) entry which is preliminary data.</text>
</comment>
<accession>A0A917QH54</accession>
<dbReference type="AlphaFoldDB" id="A0A917QH54"/>
<dbReference type="EMBL" id="BMMF01000014">
    <property type="protein sequence ID" value="GGK49646.1"/>
    <property type="molecule type" value="Genomic_DNA"/>
</dbReference>
<evidence type="ECO:0000256" key="1">
    <source>
        <dbReference type="SAM" id="SignalP"/>
    </source>
</evidence>
<evidence type="ECO:0000313" key="2">
    <source>
        <dbReference type="EMBL" id="GGK49646.1"/>
    </source>
</evidence>
<feature type="chain" id="PRO_5037410472" evidence="1">
    <location>
        <begin position="28"/>
        <end position="401"/>
    </location>
</feature>
<gene>
    <name evidence="2" type="ORF">GCM10011322_40810</name>
</gene>
<evidence type="ECO:0000313" key="3">
    <source>
        <dbReference type="Proteomes" id="UP000600449"/>
    </source>
</evidence>
<feature type="signal peptide" evidence="1">
    <location>
        <begin position="1"/>
        <end position="27"/>
    </location>
</feature>
<organism evidence="2 3">
    <name type="scientific">Salinarimonas ramus</name>
    <dbReference type="NCBI Taxonomy" id="690164"/>
    <lineage>
        <taxon>Bacteria</taxon>
        <taxon>Pseudomonadati</taxon>
        <taxon>Pseudomonadota</taxon>
        <taxon>Alphaproteobacteria</taxon>
        <taxon>Hyphomicrobiales</taxon>
        <taxon>Salinarimonadaceae</taxon>
        <taxon>Salinarimonas</taxon>
    </lineage>
</organism>
<reference evidence="2 3" key="1">
    <citation type="journal article" date="2014" name="Int. J. Syst. Evol. Microbiol.">
        <title>Complete genome sequence of Corynebacterium casei LMG S-19264T (=DSM 44701T), isolated from a smear-ripened cheese.</title>
        <authorList>
            <consortium name="US DOE Joint Genome Institute (JGI-PGF)"/>
            <person name="Walter F."/>
            <person name="Albersmeier A."/>
            <person name="Kalinowski J."/>
            <person name="Ruckert C."/>
        </authorList>
    </citation>
    <scope>NUCLEOTIDE SEQUENCE [LARGE SCALE GENOMIC DNA]</scope>
    <source>
        <strain evidence="2 3">CGMCC 1.9161</strain>
    </source>
</reference>
<name>A0A917QH54_9HYPH</name>
<dbReference type="Proteomes" id="UP000600449">
    <property type="component" value="Unassembled WGS sequence"/>
</dbReference>
<proteinExistence type="predicted"/>
<sequence length="401" mass="43508">MLWRDGARRTARACLIGCGLFIAAALAAMPPSIGPAAAQSALPDGRMWVVLASRQDPGEAIALARDFRWRFDATHVLTSANGWHAIVAGPLAVDDAGAQQARLRAEPGLPDDLFLADGARFEAPFWSSERPRLETLRFDGTTPLVFGADGATLVLETLRDEGDLLYPRLAAYENGVEAFAIPFEEAGSFSATAWLSIAPLDPQDPDARQIVASAFTGGAHCCAVTRVANRIGDDWVLIEGATLDGERGYDLRDVDGDGIYELASLDQSFLYAYAPYAGSFAPLVLERFGGKKIVDLARDPRFRSAYEQDLAWMEDAARESPGLWRENGFLAAWAAAMARLGRWEEARSRIAASHDRSGDWPLTICAAPRAEDGSCPPGAERPASFPEVLERHLRERGYLDG</sequence>
<dbReference type="RefSeq" id="WP_188915113.1">
    <property type="nucleotide sequence ID" value="NZ_BMMF01000014.1"/>
</dbReference>
<protein>
    <submittedName>
        <fullName evidence="2">Uncharacterized protein</fullName>
    </submittedName>
</protein>
<keyword evidence="3" id="KW-1185">Reference proteome</keyword>
<keyword evidence="1" id="KW-0732">Signal</keyword>